<name>A0ABS5HVY3_9RHOB</name>
<evidence type="ECO:0000313" key="3">
    <source>
        <dbReference type="Proteomes" id="UP001195941"/>
    </source>
</evidence>
<dbReference type="EMBL" id="JADMKU010000020">
    <property type="protein sequence ID" value="MBR9652942.1"/>
    <property type="molecule type" value="Genomic_DNA"/>
</dbReference>
<dbReference type="RefSeq" id="WP_212702563.1">
    <property type="nucleotide sequence ID" value="NZ_JADMKU010000020.1"/>
</dbReference>
<keyword evidence="3" id="KW-1185">Reference proteome</keyword>
<comment type="caution">
    <text evidence="2">The sequence shown here is derived from an EMBL/GenBank/DDBJ whole genome shotgun (WGS) entry which is preliminary data.</text>
</comment>
<proteinExistence type="predicted"/>
<gene>
    <name evidence="2" type="ORF">IT775_17620</name>
</gene>
<protein>
    <submittedName>
        <fullName evidence="2">Uncharacterized protein</fullName>
    </submittedName>
</protein>
<feature type="chain" id="PRO_5046700210" evidence="1">
    <location>
        <begin position="21"/>
        <end position="183"/>
    </location>
</feature>
<organism evidence="2 3">
    <name type="scientific">Thalassovita aquimarina</name>
    <dbReference type="NCBI Taxonomy" id="2785917"/>
    <lineage>
        <taxon>Bacteria</taxon>
        <taxon>Pseudomonadati</taxon>
        <taxon>Pseudomonadota</taxon>
        <taxon>Alphaproteobacteria</taxon>
        <taxon>Rhodobacterales</taxon>
        <taxon>Roseobacteraceae</taxon>
        <taxon>Thalassovita</taxon>
    </lineage>
</organism>
<accession>A0ABS5HVY3</accession>
<sequence>MKFVLAASVVLFSLAVPVKASSGLFWEYGSWTVYVDDIDTGEDLRRTCVAITGGDGMPTVKVEISDGDAGPPHAYPSVVINESAIRGYGTVMQDGQDAYVRFDDEDSMDGTVAGYFDDEGFAQADIAFHSPQSQWVLQAMRRNGQMDVVVAHQEFFTAFLDGFTASYLKMMEQCGFDGTGVVE</sequence>
<evidence type="ECO:0000256" key="1">
    <source>
        <dbReference type="SAM" id="SignalP"/>
    </source>
</evidence>
<feature type="signal peptide" evidence="1">
    <location>
        <begin position="1"/>
        <end position="20"/>
    </location>
</feature>
<reference evidence="2 3" key="1">
    <citation type="journal article" date="2021" name="Arch. Microbiol.">
        <title>Thalassobius aquimarinus sp. nov., isolated from the Sea of Japan seashore.</title>
        <authorList>
            <person name="Kurilenko V.V."/>
            <person name="Romanenko L.A."/>
            <person name="Chernysheva N.Y."/>
            <person name="Velansky P.V."/>
            <person name="Tekutyeva L.A."/>
            <person name="Isaeva M.P."/>
            <person name="Mikhailov V.V."/>
        </authorList>
    </citation>
    <scope>NUCLEOTIDE SEQUENCE [LARGE SCALE GENOMIC DNA]</scope>
    <source>
        <strain evidence="2 3">KMM 8518</strain>
    </source>
</reference>
<keyword evidence="1" id="KW-0732">Signal</keyword>
<dbReference type="Proteomes" id="UP001195941">
    <property type="component" value="Unassembled WGS sequence"/>
</dbReference>
<evidence type="ECO:0000313" key="2">
    <source>
        <dbReference type="EMBL" id="MBR9652942.1"/>
    </source>
</evidence>